<evidence type="ECO:0000313" key="7">
    <source>
        <dbReference type="Proteomes" id="UP000198802"/>
    </source>
</evidence>
<dbReference type="AlphaFoldDB" id="A0A0S4QI73"/>
<evidence type="ECO:0000313" key="6">
    <source>
        <dbReference type="EMBL" id="CUU55187.1"/>
    </source>
</evidence>
<dbReference type="GO" id="GO:0016887">
    <property type="term" value="F:ATP hydrolysis activity"/>
    <property type="evidence" value="ECO:0007669"/>
    <property type="project" value="InterPro"/>
</dbReference>
<dbReference type="Proteomes" id="UP000198802">
    <property type="component" value="Unassembled WGS sequence"/>
</dbReference>
<accession>A0A0S4QI73</accession>
<reference evidence="7" key="1">
    <citation type="submission" date="2015-11" db="EMBL/GenBank/DDBJ databases">
        <authorList>
            <person name="Varghese N."/>
        </authorList>
    </citation>
    <scope>NUCLEOTIDE SEQUENCE [LARGE SCALE GENOMIC DNA]</scope>
    <source>
        <strain evidence="7">DSM 45899</strain>
    </source>
</reference>
<dbReference type="Gene3D" id="3.40.50.300">
    <property type="entry name" value="P-loop containing nucleotide triphosphate hydrolases"/>
    <property type="match status" value="1"/>
</dbReference>
<gene>
    <name evidence="6" type="ORF">Ga0074812_104268</name>
</gene>
<dbReference type="PROSITE" id="PS50893">
    <property type="entry name" value="ABC_TRANSPORTER_2"/>
    <property type="match status" value="1"/>
</dbReference>
<dbReference type="PANTHER" id="PTHR43335">
    <property type="entry name" value="ABC TRANSPORTER, ATP-BINDING PROTEIN"/>
    <property type="match status" value="1"/>
</dbReference>
<keyword evidence="3" id="KW-0547">Nucleotide-binding</keyword>
<organism evidence="6 7">
    <name type="scientific">Parafrankia irregularis</name>
    <dbReference type="NCBI Taxonomy" id="795642"/>
    <lineage>
        <taxon>Bacteria</taxon>
        <taxon>Bacillati</taxon>
        <taxon>Actinomycetota</taxon>
        <taxon>Actinomycetes</taxon>
        <taxon>Frankiales</taxon>
        <taxon>Frankiaceae</taxon>
        <taxon>Parafrankia</taxon>
    </lineage>
</organism>
<sequence>MTPVVRFDAFTKAFGETVAVKDLSFEVAAGRVVGLVGPNGAGKSTSLRGLLGLVRPTSGSATVFGGPYSALTDPARRVGVSMDGVGINPAHSGRRHLTVYARAIGLPDSRVDEVLELTGVADAANRRLRGWSTGMRQRLGLATALLGDPDLLVLDEPTNGLDPEGVRWLRTFLRDQAAAGRTVLLSSHMLAELENTVDDIAIINRGVLFVGELSSLVSDGARLEERFFDLLTKPALAGVGASGEGSNAQTDPQ</sequence>
<name>A0A0S4QI73_9ACTN</name>
<dbReference type="GO" id="GO:0005524">
    <property type="term" value="F:ATP binding"/>
    <property type="evidence" value="ECO:0007669"/>
    <property type="project" value="UniProtKB-KW"/>
</dbReference>
<dbReference type="RefSeq" id="WP_091273389.1">
    <property type="nucleotide sequence ID" value="NZ_FAOZ01000004.1"/>
</dbReference>
<dbReference type="EMBL" id="FAOZ01000004">
    <property type="protein sequence ID" value="CUU55187.1"/>
    <property type="molecule type" value="Genomic_DNA"/>
</dbReference>
<evidence type="ECO:0000256" key="1">
    <source>
        <dbReference type="ARBA" id="ARBA00005417"/>
    </source>
</evidence>
<evidence type="ECO:0000259" key="5">
    <source>
        <dbReference type="PROSITE" id="PS50893"/>
    </source>
</evidence>
<dbReference type="Pfam" id="PF00005">
    <property type="entry name" value="ABC_tran"/>
    <property type="match status" value="1"/>
</dbReference>
<keyword evidence="4 6" id="KW-0067">ATP-binding</keyword>
<dbReference type="SMART" id="SM00382">
    <property type="entry name" value="AAA"/>
    <property type="match status" value="1"/>
</dbReference>
<evidence type="ECO:0000256" key="4">
    <source>
        <dbReference type="ARBA" id="ARBA00022840"/>
    </source>
</evidence>
<protein>
    <submittedName>
        <fullName evidence="6">ABC-2 type transport system ATP-binding protein</fullName>
    </submittedName>
</protein>
<dbReference type="InterPro" id="IPR027417">
    <property type="entry name" value="P-loop_NTPase"/>
</dbReference>
<dbReference type="PANTHER" id="PTHR43335:SF4">
    <property type="entry name" value="ABC TRANSPORTER, ATP-BINDING PROTEIN"/>
    <property type="match status" value="1"/>
</dbReference>
<evidence type="ECO:0000256" key="2">
    <source>
        <dbReference type="ARBA" id="ARBA00022448"/>
    </source>
</evidence>
<dbReference type="InterPro" id="IPR003439">
    <property type="entry name" value="ABC_transporter-like_ATP-bd"/>
</dbReference>
<dbReference type="SUPFAM" id="SSF52540">
    <property type="entry name" value="P-loop containing nucleoside triphosphate hydrolases"/>
    <property type="match status" value="1"/>
</dbReference>
<feature type="domain" description="ABC transporter" evidence="5">
    <location>
        <begin position="5"/>
        <end position="230"/>
    </location>
</feature>
<evidence type="ECO:0000256" key="3">
    <source>
        <dbReference type="ARBA" id="ARBA00022741"/>
    </source>
</evidence>
<keyword evidence="2" id="KW-0813">Transport</keyword>
<dbReference type="InterPro" id="IPR003593">
    <property type="entry name" value="AAA+_ATPase"/>
</dbReference>
<comment type="similarity">
    <text evidence="1">Belongs to the ABC transporter superfamily.</text>
</comment>
<keyword evidence="7" id="KW-1185">Reference proteome</keyword>
<proteinExistence type="inferred from homology"/>